<dbReference type="InterPro" id="IPR044492">
    <property type="entry name" value="P_typ_ATPase_HD_dom"/>
</dbReference>
<dbReference type="SUPFAM" id="SSF81665">
    <property type="entry name" value="Calcium ATPase, transmembrane domain M"/>
    <property type="match status" value="1"/>
</dbReference>
<comment type="similarity">
    <text evidence="2">Belongs to the cation transport ATPase (P-type) (TC 3.A.3) family. Type V subfamily.</text>
</comment>
<evidence type="ECO:0000256" key="12">
    <source>
        <dbReference type="SAM" id="Phobius"/>
    </source>
</evidence>
<dbReference type="SUPFAM" id="SSF81653">
    <property type="entry name" value="Calcium ATPase, transduction domain A"/>
    <property type="match status" value="1"/>
</dbReference>
<keyword evidence="5" id="KW-0547">Nucleotide-binding</keyword>
<dbReference type="GO" id="GO:0005789">
    <property type="term" value="C:endoplasmic reticulum membrane"/>
    <property type="evidence" value="ECO:0007669"/>
    <property type="project" value="TreeGrafter"/>
</dbReference>
<evidence type="ECO:0000256" key="4">
    <source>
        <dbReference type="ARBA" id="ARBA00022723"/>
    </source>
</evidence>
<dbReference type="NCBIfam" id="TIGR01657">
    <property type="entry name" value="P-ATPase-V"/>
    <property type="match status" value="1"/>
</dbReference>
<dbReference type="NCBIfam" id="TIGR01494">
    <property type="entry name" value="ATPase_P-type"/>
    <property type="match status" value="1"/>
</dbReference>
<dbReference type="PROSITE" id="PS00154">
    <property type="entry name" value="ATPASE_E1_E2"/>
    <property type="match status" value="1"/>
</dbReference>
<dbReference type="InterPro" id="IPR023214">
    <property type="entry name" value="HAD_sf"/>
</dbReference>
<accession>A0A7S3QAA5</accession>
<dbReference type="InterPro" id="IPR006544">
    <property type="entry name" value="P-type_TPase_V"/>
</dbReference>
<dbReference type="SUPFAM" id="SSF81660">
    <property type="entry name" value="Metal cation-transporting ATPase, ATP-binding domain N"/>
    <property type="match status" value="1"/>
</dbReference>
<dbReference type="InterPro" id="IPR023298">
    <property type="entry name" value="ATPase_P-typ_TM_dom_sf"/>
</dbReference>
<gene>
    <name evidence="14" type="ORF">CDEB00056_LOCUS14867</name>
</gene>
<dbReference type="InterPro" id="IPR018303">
    <property type="entry name" value="ATPase_P-typ_P_site"/>
</dbReference>
<dbReference type="GO" id="GO:0005524">
    <property type="term" value="F:ATP binding"/>
    <property type="evidence" value="ECO:0007669"/>
    <property type="project" value="UniProtKB-KW"/>
</dbReference>
<protein>
    <recommendedName>
        <fullName evidence="13">P-type ATPase A domain-containing protein</fullName>
    </recommendedName>
</protein>
<feature type="domain" description="P-type ATPase A" evidence="13">
    <location>
        <begin position="358"/>
        <end position="465"/>
    </location>
</feature>
<keyword evidence="10 12" id="KW-0472">Membrane</keyword>
<evidence type="ECO:0000256" key="5">
    <source>
        <dbReference type="ARBA" id="ARBA00022741"/>
    </source>
</evidence>
<evidence type="ECO:0000256" key="7">
    <source>
        <dbReference type="ARBA" id="ARBA00022842"/>
    </source>
</evidence>
<dbReference type="SFLD" id="SFLDF00027">
    <property type="entry name" value="p-type_atpase"/>
    <property type="match status" value="1"/>
</dbReference>
<feature type="transmembrane region" description="Helical" evidence="12">
    <location>
        <begin position="294"/>
        <end position="314"/>
    </location>
</feature>
<feature type="region of interest" description="Disordered" evidence="11">
    <location>
        <begin position="471"/>
        <end position="498"/>
    </location>
</feature>
<evidence type="ECO:0000256" key="3">
    <source>
        <dbReference type="ARBA" id="ARBA00022692"/>
    </source>
</evidence>
<dbReference type="InterPro" id="IPR008250">
    <property type="entry name" value="ATPase_P-typ_transduc_dom_A_sf"/>
</dbReference>
<evidence type="ECO:0000256" key="6">
    <source>
        <dbReference type="ARBA" id="ARBA00022840"/>
    </source>
</evidence>
<dbReference type="GO" id="GO:0016887">
    <property type="term" value="F:ATP hydrolysis activity"/>
    <property type="evidence" value="ECO:0007669"/>
    <property type="project" value="InterPro"/>
</dbReference>
<dbReference type="Gene3D" id="2.70.150.10">
    <property type="entry name" value="Calcium-transporting ATPase, cytoplasmic transduction domain A"/>
    <property type="match status" value="1"/>
</dbReference>
<dbReference type="InterPro" id="IPR036412">
    <property type="entry name" value="HAD-like_sf"/>
</dbReference>
<sequence length="1403" mass="154508">MSGRKESRLNHYHEIIPMKQYHPLLRLDTMPFIIVYMVMIALDSGLLFQNNAGIQIQKLTHLVLFPLALLAHVALFLASQWSITIQAKVGYYSYIQQQGHRSSMAMENCDSWTHCLVKPPSPVSYDKDQKSKSAVNNANSAVGRTEIVPVQIKQVKGEDKGKGKGKNIGGKVAIISYEEAVFRCCLEAESSPGDDEEMDSIWDINANRSSKLSSAQAVQVAPEIIRIDRHSSSDVDDSNESTRAHFHRLHYPIDLPLSFYTQKWKGHSKQSLKTARNVFSDNSLLINLPPFLDLLTQQLLAPFFLFQLLCVLLWCLDEYWYYALFTLFTLVLFECTMSHSRLKNLQRLRETLRPPFGVWVYRNEKSWKVVSSKELVAGDIISLSAAHSINAGENDAGTRIPADLLLLKGNAVINEAMLTGESVPQMKESIEVVASALYHDNTSQEACLDIEDSTYKRAVIFGGTVLVNHSQSTSGSNSDDGDDQNVSENSIASQIPSSPDDGCLALVLRTGFDTQQGSLLRTMIHTSTKSQSDGVNTKDTFMFIVILLLCAVFSSIYVLKHGWADPTRNRFKLVLHVIIIITSVVPPELPMELSLAVTSSLADLIRRCAVYCTEPFRIPLAGMVDTCCFDKTGTLTSDEMVMRGVRLPVKSSTGVHMSAALVTSGSDEEDETNCTPHEVTRILVGCQSLAPVTYGHGNRNLLNDTSSLIGDPLEKAVLNCVGWKLLSNDTIAPPDPLTSGHLKPVQIFHRFAFTSKLKRMTVIAQDLGGGKEVYALSKGAPEALKALMDPTSIPDSYDSVSNYHMGLGQRVLSLGYKKMTNPSSKLWLKEGRQSVETNLIFAGFLVLDCPLKPDSKKVIKELRNSGHHTVMITGDAIQTAAEVARQVGIIKAKGTVDTFELRETMESQKTPQSDARFVFVPIASNDNEVSSEKCIAYSQSNLSVLKEMLHTSSIAAICVTGDTLTKIALDAVRRKKNKLSTDQSFIDPKTVLLHPDSQSTLQTLVPLISVFARHAPRQKEAVIAAFNGAGRITMMCGDGTNDVGALKMSHCGISIISVPEVEAKQRNAINGLLNLQKEDKGKKSKKKRKREKTKSSKKSWEENVRALAEAEDELNNVALGDASVASPFTSRATSIKCTKDVLQRGRCTLVTMMQIYKILGVNCLVNALVLSNLHLEGAKQGDHQLTVVGLVVAGLFFFVTKGQPLNKLSPERPPSTVLCAQVLVSISVQFAIHFCCIMAITSISKCYLDPFDPSLVPDGHFNPNTLNSATFIMTVLTTVNTFLVNYRGRPFMEDLRENTTMVRALQVCYAVLFTAALEVFPPLNDIIQLSPLPQNGEVMTNLIVSSAFHDLADSIGFKTALTSLMIIDTIMTYLAEKILIKLFQKLSTVQRITGALSVWGILK</sequence>
<name>A0A7S3QAA5_9STRA</name>
<keyword evidence="8" id="KW-1278">Translocase</keyword>
<evidence type="ECO:0000256" key="8">
    <source>
        <dbReference type="ARBA" id="ARBA00022967"/>
    </source>
</evidence>
<comment type="subcellular location">
    <subcellularLocation>
        <location evidence="1">Membrane</location>
        <topology evidence="1">Multi-pass membrane protein</topology>
    </subcellularLocation>
</comment>
<dbReference type="PRINTS" id="PR00119">
    <property type="entry name" value="CATATPASE"/>
</dbReference>
<dbReference type="Pfam" id="PF00122">
    <property type="entry name" value="E1-E2_ATPase"/>
    <property type="match status" value="1"/>
</dbReference>
<evidence type="ECO:0000256" key="2">
    <source>
        <dbReference type="ARBA" id="ARBA00006000"/>
    </source>
</evidence>
<feature type="compositionally biased region" description="Basic residues" evidence="11">
    <location>
        <begin position="1082"/>
        <end position="1097"/>
    </location>
</feature>
<proteinExistence type="inferred from homology"/>
<keyword evidence="3 12" id="KW-0812">Transmembrane</keyword>
<evidence type="ECO:0000256" key="9">
    <source>
        <dbReference type="ARBA" id="ARBA00022989"/>
    </source>
</evidence>
<keyword evidence="9 12" id="KW-1133">Transmembrane helix</keyword>
<dbReference type="PANTHER" id="PTHR45630:SF7">
    <property type="entry name" value="ENDOPLASMIC RETICULUM TRANSMEMBRANE HELIX TRANSLOCASE"/>
    <property type="match status" value="1"/>
</dbReference>
<keyword evidence="6" id="KW-0067">ATP-binding</keyword>
<organism evidence="14">
    <name type="scientific">Chaetoceros debilis</name>
    <dbReference type="NCBI Taxonomy" id="122233"/>
    <lineage>
        <taxon>Eukaryota</taxon>
        <taxon>Sar</taxon>
        <taxon>Stramenopiles</taxon>
        <taxon>Ochrophyta</taxon>
        <taxon>Bacillariophyta</taxon>
        <taxon>Coscinodiscophyceae</taxon>
        <taxon>Chaetocerotophycidae</taxon>
        <taxon>Chaetocerotales</taxon>
        <taxon>Chaetocerotaceae</taxon>
        <taxon>Chaetoceros</taxon>
    </lineage>
</organism>
<feature type="transmembrane region" description="Helical" evidence="12">
    <location>
        <begin position="27"/>
        <end position="47"/>
    </location>
</feature>
<evidence type="ECO:0000256" key="10">
    <source>
        <dbReference type="ARBA" id="ARBA00023136"/>
    </source>
</evidence>
<dbReference type="EMBL" id="HBIO01019324">
    <property type="protein sequence ID" value="CAE0470014.1"/>
    <property type="molecule type" value="Transcribed_RNA"/>
</dbReference>
<dbReference type="GO" id="GO:0015662">
    <property type="term" value="F:P-type ion transporter activity"/>
    <property type="evidence" value="ECO:0007669"/>
    <property type="project" value="TreeGrafter"/>
</dbReference>
<dbReference type="SUPFAM" id="SSF56784">
    <property type="entry name" value="HAD-like"/>
    <property type="match status" value="1"/>
</dbReference>
<dbReference type="GO" id="GO:0046872">
    <property type="term" value="F:metal ion binding"/>
    <property type="evidence" value="ECO:0007669"/>
    <property type="project" value="UniProtKB-KW"/>
</dbReference>
<feature type="transmembrane region" description="Helical" evidence="12">
    <location>
        <begin position="59"/>
        <end position="78"/>
    </location>
</feature>
<dbReference type="InterPro" id="IPR023299">
    <property type="entry name" value="ATPase_P-typ_cyto_dom_N"/>
</dbReference>
<evidence type="ECO:0000259" key="13">
    <source>
        <dbReference type="Pfam" id="PF00122"/>
    </source>
</evidence>
<dbReference type="Gene3D" id="3.40.50.1000">
    <property type="entry name" value="HAD superfamily/HAD-like"/>
    <property type="match status" value="1"/>
</dbReference>
<feature type="region of interest" description="Disordered" evidence="11">
    <location>
        <begin position="1072"/>
        <end position="1102"/>
    </location>
</feature>
<dbReference type="SFLD" id="SFLDG00002">
    <property type="entry name" value="C1.7:_P-type_atpase_like"/>
    <property type="match status" value="1"/>
</dbReference>
<feature type="transmembrane region" description="Helical" evidence="12">
    <location>
        <begin position="540"/>
        <end position="559"/>
    </location>
</feature>
<dbReference type="Gene3D" id="3.40.1110.10">
    <property type="entry name" value="Calcium-transporting ATPase, cytoplasmic domain N"/>
    <property type="match status" value="1"/>
</dbReference>
<keyword evidence="4" id="KW-0479">Metal-binding</keyword>
<dbReference type="InterPro" id="IPR001757">
    <property type="entry name" value="P_typ_ATPase"/>
</dbReference>
<feature type="compositionally biased region" description="Polar residues" evidence="11">
    <location>
        <begin position="488"/>
        <end position="497"/>
    </location>
</feature>
<dbReference type="SFLD" id="SFLDS00003">
    <property type="entry name" value="Haloacid_Dehalogenase"/>
    <property type="match status" value="1"/>
</dbReference>
<reference evidence="14" key="1">
    <citation type="submission" date="2021-01" db="EMBL/GenBank/DDBJ databases">
        <authorList>
            <person name="Corre E."/>
            <person name="Pelletier E."/>
            <person name="Niang G."/>
            <person name="Scheremetjew M."/>
            <person name="Finn R."/>
            <person name="Kale V."/>
            <person name="Holt S."/>
            <person name="Cochrane G."/>
            <person name="Meng A."/>
            <person name="Brown T."/>
            <person name="Cohen L."/>
        </authorList>
    </citation>
    <scope>NUCLEOTIDE SEQUENCE</scope>
    <source>
        <strain evidence="14">MM31A-1</strain>
    </source>
</reference>
<dbReference type="GO" id="GO:0019829">
    <property type="term" value="F:ATPase-coupled monoatomic cation transmembrane transporter activity"/>
    <property type="evidence" value="ECO:0007669"/>
    <property type="project" value="TreeGrafter"/>
</dbReference>
<evidence type="ECO:0000313" key="14">
    <source>
        <dbReference type="EMBL" id="CAE0470014.1"/>
    </source>
</evidence>
<dbReference type="GO" id="GO:0006874">
    <property type="term" value="P:intracellular calcium ion homeostasis"/>
    <property type="evidence" value="ECO:0007669"/>
    <property type="project" value="TreeGrafter"/>
</dbReference>
<keyword evidence="7" id="KW-0460">Magnesium</keyword>
<dbReference type="InterPro" id="IPR059000">
    <property type="entry name" value="ATPase_P-type_domA"/>
</dbReference>
<evidence type="ECO:0000256" key="1">
    <source>
        <dbReference type="ARBA" id="ARBA00004141"/>
    </source>
</evidence>
<dbReference type="PANTHER" id="PTHR45630">
    <property type="entry name" value="CATION-TRANSPORTING ATPASE-RELATED"/>
    <property type="match status" value="1"/>
</dbReference>
<evidence type="ECO:0000256" key="11">
    <source>
        <dbReference type="SAM" id="MobiDB-lite"/>
    </source>
</evidence>